<proteinExistence type="predicted"/>
<dbReference type="GO" id="GO:0005886">
    <property type="term" value="C:plasma membrane"/>
    <property type="evidence" value="ECO:0007669"/>
    <property type="project" value="UniProtKB-SubCell"/>
</dbReference>
<dbReference type="InterPro" id="IPR023234">
    <property type="entry name" value="NarG-like_domain"/>
</dbReference>
<dbReference type="Proteomes" id="UP000093080">
    <property type="component" value="Unassembled WGS sequence"/>
</dbReference>
<dbReference type="SUPFAM" id="SSF103501">
    <property type="entry name" value="Respiratory nitrate reductase 1 gamma chain"/>
    <property type="match status" value="1"/>
</dbReference>
<comment type="caution">
    <text evidence="11">The sequence shown here is derived from an EMBL/GenBank/DDBJ whole genome shotgun (WGS) entry which is preliminary data.</text>
</comment>
<evidence type="ECO:0000256" key="8">
    <source>
        <dbReference type="ARBA" id="ARBA00023136"/>
    </source>
</evidence>
<evidence type="ECO:0000256" key="7">
    <source>
        <dbReference type="ARBA" id="ARBA00023002"/>
    </source>
</evidence>
<dbReference type="InterPro" id="IPR051936">
    <property type="entry name" value="Heme-iron_electron_transfer"/>
</dbReference>
<feature type="transmembrane region" description="Helical" evidence="9">
    <location>
        <begin position="167"/>
        <end position="188"/>
    </location>
</feature>
<accession>A0A1B9F982</accession>
<dbReference type="InterPro" id="IPR036197">
    <property type="entry name" value="NarG-like_sf"/>
</dbReference>
<evidence type="ECO:0000256" key="4">
    <source>
        <dbReference type="ARBA" id="ARBA00022692"/>
    </source>
</evidence>
<keyword evidence="7" id="KW-0560">Oxidoreductase</keyword>
<comment type="subcellular location">
    <subcellularLocation>
        <location evidence="1">Cell membrane</location>
        <topology evidence="1">Multi-pass membrane protein</topology>
    </subcellularLocation>
</comment>
<dbReference type="Pfam" id="PF02665">
    <property type="entry name" value="Nitrate_red_gam"/>
    <property type="match status" value="1"/>
</dbReference>
<dbReference type="GO" id="GO:0020037">
    <property type="term" value="F:heme binding"/>
    <property type="evidence" value="ECO:0007669"/>
    <property type="project" value="TreeGrafter"/>
</dbReference>
<protein>
    <submittedName>
        <fullName evidence="11">Sulfite reduction-associated complex DsrMKJOP protein DsrM (HmeC)</fullName>
    </submittedName>
</protein>
<dbReference type="AlphaFoldDB" id="A0A1B9F982"/>
<feature type="transmembrane region" description="Helical" evidence="9">
    <location>
        <begin position="200"/>
        <end position="220"/>
    </location>
</feature>
<reference evidence="11 12" key="1">
    <citation type="submission" date="2016-06" db="EMBL/GenBank/DDBJ databases">
        <title>Respiratory ammonification of nitrate coupled to the oxidation of elemental sulfur in deep-sea autotrophic thermophilic bacteria.</title>
        <authorList>
            <person name="Slobodkina G.B."/>
            <person name="Mardanov A.V."/>
            <person name="Ravin N.V."/>
            <person name="Frolova A.A."/>
            <person name="Viryasiv M.B."/>
            <person name="Chernyh N.A."/>
            <person name="Bonch-Osmolovskaya E.A."/>
            <person name="Slobodkin A.I."/>
        </authorList>
    </citation>
    <scope>NUCLEOTIDE SEQUENCE [LARGE SCALE GENOMIC DNA]</scope>
    <source>
        <strain evidence="11 12">S69</strain>
    </source>
</reference>
<feature type="transmembrane region" description="Helical" evidence="9">
    <location>
        <begin position="28"/>
        <end position="46"/>
    </location>
</feature>
<dbReference type="NCBIfam" id="NF038037">
    <property type="entry name" value="cytob_DsrM"/>
    <property type="match status" value="1"/>
</dbReference>
<feature type="transmembrane region" description="Helical" evidence="9">
    <location>
        <begin position="240"/>
        <end position="263"/>
    </location>
</feature>
<dbReference type="GO" id="GO:0019645">
    <property type="term" value="P:anaerobic electron transport chain"/>
    <property type="evidence" value="ECO:0007669"/>
    <property type="project" value="TreeGrafter"/>
</dbReference>
<dbReference type="PATRIC" id="fig|1156395.6.peg.291"/>
<keyword evidence="8 9" id="KW-0472">Membrane</keyword>
<dbReference type="GO" id="GO:0008940">
    <property type="term" value="F:nitrate reductase activity"/>
    <property type="evidence" value="ECO:0007669"/>
    <property type="project" value="TreeGrafter"/>
</dbReference>
<evidence type="ECO:0000259" key="10">
    <source>
        <dbReference type="Pfam" id="PF02665"/>
    </source>
</evidence>
<keyword evidence="5" id="KW-0249">Electron transport</keyword>
<evidence type="ECO:0000256" key="5">
    <source>
        <dbReference type="ARBA" id="ARBA00022982"/>
    </source>
</evidence>
<organism evidence="11 12">
    <name type="scientific">Dissulfuribacter thermophilus</name>
    <dbReference type="NCBI Taxonomy" id="1156395"/>
    <lineage>
        <taxon>Bacteria</taxon>
        <taxon>Pseudomonadati</taxon>
        <taxon>Thermodesulfobacteriota</taxon>
        <taxon>Dissulfuribacteria</taxon>
        <taxon>Dissulfuribacterales</taxon>
        <taxon>Dissulfuribacteraceae</taxon>
        <taxon>Dissulfuribacter</taxon>
    </lineage>
</organism>
<name>A0A1B9F982_9BACT</name>
<dbReference type="InterPro" id="IPR047660">
    <property type="entry name" value="DsrM"/>
</dbReference>
<evidence type="ECO:0000256" key="1">
    <source>
        <dbReference type="ARBA" id="ARBA00004651"/>
    </source>
</evidence>
<dbReference type="GO" id="GO:0009055">
    <property type="term" value="F:electron transfer activity"/>
    <property type="evidence" value="ECO:0007669"/>
    <property type="project" value="TreeGrafter"/>
</dbReference>
<evidence type="ECO:0000313" key="12">
    <source>
        <dbReference type="Proteomes" id="UP000093080"/>
    </source>
</evidence>
<evidence type="ECO:0000256" key="9">
    <source>
        <dbReference type="SAM" id="Phobius"/>
    </source>
</evidence>
<dbReference type="STRING" id="1156395.DBT_0287"/>
<dbReference type="Gene3D" id="1.20.950.20">
    <property type="entry name" value="Transmembrane di-heme cytochromes, Chain C"/>
    <property type="match status" value="1"/>
</dbReference>
<keyword evidence="3" id="KW-1003">Cell membrane</keyword>
<keyword evidence="4 9" id="KW-0812">Transmembrane</keyword>
<sequence>MPLFLVVGLALTAWVGWAIHLQGLFGVLVPYLAALIFVVGFCVKVVDWAKSAVPFKIPTTAGQQKSLPWIKHAKIESPFTTGQVILRMFFEVFFFRSLFRNVKGELRSGPSLIYGPTKWLWLSAIMFHYGFLMVILHHLRLATYPVPGPIALLDKIDAMFQIGAPPIYLSSLLLLIGVVALFLRRVLIPQVRYISLVNDYFPLFLIFGIVVSGMLMRYFVRTDIVAVKALVMGLVTFHPVVPEGIGAIFYIHLFLVCCLFAYFPFSKLMHMGGVFMSPTRNLPNNNRAVRHVNPWNPKVKLHTYEEWVEDYRDKLEEAGIPTD</sequence>
<dbReference type="PANTHER" id="PTHR30598:SF3">
    <property type="entry name" value="RESPIRATORY NITRATE REDUCTASE 1 GAMMA CHAIN"/>
    <property type="match status" value="1"/>
</dbReference>
<evidence type="ECO:0000256" key="6">
    <source>
        <dbReference type="ARBA" id="ARBA00022989"/>
    </source>
</evidence>
<gene>
    <name evidence="11" type="ORF">DBT_0287</name>
</gene>
<keyword evidence="12" id="KW-1185">Reference proteome</keyword>
<dbReference type="PANTHER" id="PTHR30598">
    <property type="entry name" value="NITRATE REDUCTASE PRIVATE CHAPERONE, REDOX ENZYME MATURATION PROTEIN REMP FAMILY"/>
    <property type="match status" value="1"/>
</dbReference>
<dbReference type="EMBL" id="MAGO01000001">
    <property type="protein sequence ID" value="OCC16470.1"/>
    <property type="molecule type" value="Genomic_DNA"/>
</dbReference>
<evidence type="ECO:0000256" key="3">
    <source>
        <dbReference type="ARBA" id="ARBA00022475"/>
    </source>
</evidence>
<feature type="transmembrane region" description="Helical" evidence="9">
    <location>
        <begin position="119"/>
        <end position="139"/>
    </location>
</feature>
<keyword evidence="6 9" id="KW-1133">Transmembrane helix</keyword>
<feature type="domain" description="NarG-like" evidence="10">
    <location>
        <begin position="107"/>
        <end position="271"/>
    </location>
</feature>
<keyword evidence="2" id="KW-0813">Transport</keyword>
<evidence type="ECO:0000313" key="11">
    <source>
        <dbReference type="EMBL" id="OCC16470.1"/>
    </source>
</evidence>
<evidence type="ECO:0000256" key="2">
    <source>
        <dbReference type="ARBA" id="ARBA00022448"/>
    </source>
</evidence>